<accession>A0AB38YF69</accession>
<dbReference type="PANTHER" id="PTHR46211:SF1">
    <property type="entry name" value="GLYCEROPHOSPHODIESTER PHOSPHODIESTERASE, CYTOPLASMIC"/>
    <property type="match status" value="1"/>
</dbReference>
<evidence type="ECO:0000259" key="1">
    <source>
        <dbReference type="PROSITE" id="PS51704"/>
    </source>
</evidence>
<dbReference type="GO" id="GO:0008081">
    <property type="term" value="F:phosphoric diester hydrolase activity"/>
    <property type="evidence" value="ECO:0007669"/>
    <property type="project" value="InterPro"/>
</dbReference>
<dbReference type="InterPro" id="IPR017946">
    <property type="entry name" value="PLC-like_Pdiesterase_TIM-brl"/>
</dbReference>
<dbReference type="AlphaFoldDB" id="A0AB38YF69"/>
<evidence type="ECO:0000313" key="2">
    <source>
        <dbReference type="EMBL" id="WLD57962.1"/>
    </source>
</evidence>
<dbReference type="GO" id="GO:0006629">
    <property type="term" value="P:lipid metabolic process"/>
    <property type="evidence" value="ECO:0007669"/>
    <property type="project" value="InterPro"/>
</dbReference>
<dbReference type="Gene3D" id="3.20.20.190">
    <property type="entry name" value="Phosphatidylinositol (PI) phosphodiesterase"/>
    <property type="match status" value="1"/>
</dbReference>
<dbReference type="InterPro" id="IPR030395">
    <property type="entry name" value="GP_PDE_dom"/>
</dbReference>
<dbReference type="SUPFAM" id="SSF51695">
    <property type="entry name" value="PLC-like phosphodiesterases"/>
    <property type="match status" value="1"/>
</dbReference>
<proteinExistence type="predicted"/>
<dbReference type="RefSeq" id="WP_304995245.1">
    <property type="nucleotide sequence ID" value="NZ_CP101717.1"/>
</dbReference>
<protein>
    <submittedName>
        <fullName evidence="2">Glycerophosphoryl diester phosphodiesterase</fullName>
    </submittedName>
</protein>
<dbReference type="PANTHER" id="PTHR46211">
    <property type="entry name" value="GLYCEROPHOSPHORYL DIESTER PHOSPHODIESTERASE"/>
    <property type="match status" value="1"/>
</dbReference>
<reference evidence="2" key="1">
    <citation type="submission" date="2022-07" db="EMBL/GenBank/DDBJ databases">
        <title>Complete genome sequence of Salinispirillum sp. LH10-3-1 capable of multiple carbohydrate inversion isolated from a soda lake.</title>
        <authorList>
            <person name="Liu J."/>
            <person name="Zhai Y."/>
            <person name="Zhang H."/>
            <person name="Yang H."/>
            <person name="Qu J."/>
            <person name="Li J."/>
        </authorList>
    </citation>
    <scope>NUCLEOTIDE SEQUENCE</scope>
    <source>
        <strain evidence="2">LH 10-3-1</strain>
    </source>
</reference>
<name>A0AB38YF69_9GAMM</name>
<gene>
    <name evidence="2" type="ORF">NFC81_14790</name>
</gene>
<dbReference type="PROSITE" id="PS51704">
    <property type="entry name" value="GP_PDE"/>
    <property type="match status" value="1"/>
</dbReference>
<dbReference type="EMBL" id="CP101717">
    <property type="protein sequence ID" value="WLD57962.1"/>
    <property type="molecule type" value="Genomic_DNA"/>
</dbReference>
<dbReference type="Pfam" id="PF03009">
    <property type="entry name" value="GDPD"/>
    <property type="match status" value="1"/>
</dbReference>
<sequence>MIADKLIAHRGCSLLRPENTLAAMTLTHEIDIRWVEIDANLVGDGTLVMFHDDYLDRLTPGTGKLAEQRWDDVKDLDVGSHFSADYQAERMPQLSEALQHIAGLRLGLNLEIKVYPSFTAADIVPKVIAALEQHWTDFDRLIISSFDADALRLVRAAKPDWQLGMLYEAIEDDWAKLANELSLVSIHSHYALLQSAQASAIKAAGLDLYCYTVNDRKAGEALWQMGVDGLITDNPLLFLP</sequence>
<feature type="domain" description="GP-PDE" evidence="1">
    <location>
        <begin position="4"/>
        <end position="240"/>
    </location>
</feature>
<organism evidence="2">
    <name type="scientific">Salinispirillum sp. LH 10-3-1</name>
    <dbReference type="NCBI Taxonomy" id="2952525"/>
    <lineage>
        <taxon>Bacteria</taxon>
        <taxon>Pseudomonadati</taxon>
        <taxon>Pseudomonadota</taxon>
        <taxon>Gammaproteobacteria</taxon>
        <taxon>Oceanospirillales</taxon>
        <taxon>Saccharospirillaceae</taxon>
        <taxon>Salinispirillum</taxon>
    </lineage>
</organism>